<dbReference type="Proteomes" id="UP000292583">
    <property type="component" value="Unassembled WGS sequence"/>
</dbReference>
<feature type="binding site" evidence="7">
    <location>
        <position position="104"/>
    </location>
    <ligand>
        <name>Zn(2+)</name>
        <dbReference type="ChEBI" id="CHEBI:29105"/>
        <note>catalytic</note>
    </ligand>
</feature>
<comment type="caution">
    <text evidence="8">The sequence shown here is derived from an EMBL/GenBank/DDBJ whole genome shotgun (WGS) entry which is preliminary data.</text>
</comment>
<evidence type="ECO:0000256" key="4">
    <source>
        <dbReference type="ARBA" id="ARBA00022759"/>
    </source>
</evidence>
<dbReference type="GO" id="GO:0006364">
    <property type="term" value="P:rRNA processing"/>
    <property type="evidence" value="ECO:0007669"/>
    <property type="project" value="UniProtKB-UniRule"/>
</dbReference>
<evidence type="ECO:0000256" key="2">
    <source>
        <dbReference type="ARBA" id="ARBA00022722"/>
    </source>
</evidence>
<evidence type="ECO:0000256" key="5">
    <source>
        <dbReference type="ARBA" id="ARBA00022801"/>
    </source>
</evidence>
<dbReference type="PANTHER" id="PTHR46986:SF1">
    <property type="entry name" value="ENDORIBONUCLEASE YBEY, CHLOROPLASTIC"/>
    <property type="match status" value="1"/>
</dbReference>
<keyword evidence="7" id="KW-0963">Cytoplasm</keyword>
<protein>
    <recommendedName>
        <fullName evidence="7">Endoribonuclease YbeY</fullName>
        <ecNumber evidence="7">3.1.-.-</ecNumber>
    </recommendedName>
</protein>
<evidence type="ECO:0000313" key="9">
    <source>
        <dbReference type="Proteomes" id="UP000292583"/>
    </source>
</evidence>
<dbReference type="EMBL" id="QPGR01000002">
    <property type="protein sequence ID" value="TBR81992.1"/>
    <property type="molecule type" value="Genomic_DNA"/>
</dbReference>
<dbReference type="PANTHER" id="PTHR46986">
    <property type="entry name" value="ENDORIBONUCLEASE YBEY, CHLOROPLASTIC"/>
    <property type="match status" value="1"/>
</dbReference>
<organism evidence="8 9">
    <name type="scientific">Campylobacter novaezeelandiae</name>
    <dbReference type="NCBI Taxonomy" id="2267891"/>
    <lineage>
        <taxon>Bacteria</taxon>
        <taxon>Pseudomonadati</taxon>
        <taxon>Campylobacterota</taxon>
        <taxon>Epsilonproteobacteria</taxon>
        <taxon>Campylobacterales</taxon>
        <taxon>Campylobacteraceae</taxon>
        <taxon>Campylobacter</taxon>
    </lineage>
</organism>
<comment type="subcellular location">
    <subcellularLocation>
        <location evidence="7">Cytoplasm</location>
    </subcellularLocation>
</comment>
<dbReference type="InterPro" id="IPR002036">
    <property type="entry name" value="YbeY"/>
</dbReference>
<dbReference type="EC" id="3.1.-.-" evidence="7"/>
<keyword evidence="5 7" id="KW-0378">Hydrolase</keyword>
<keyword evidence="4 7" id="KW-0255">Endonuclease</keyword>
<evidence type="ECO:0000256" key="7">
    <source>
        <dbReference type="HAMAP-Rule" id="MF_00009"/>
    </source>
</evidence>
<dbReference type="OrthoDB" id="9807740at2"/>
<dbReference type="SUPFAM" id="SSF55486">
    <property type="entry name" value="Metalloproteases ('zincins'), catalytic domain"/>
    <property type="match status" value="1"/>
</dbReference>
<dbReference type="AlphaFoldDB" id="A0A4V2JQN0"/>
<accession>A0A4V2JQN0</accession>
<dbReference type="RefSeq" id="WP_131164013.1">
    <property type="nucleotide sequence ID" value="NZ_CP076657.1"/>
</dbReference>
<sequence length="134" mass="15514">MIICDENVDFLEKIAQKISSKDVELIFLNNEQMRNLNLEQRGIDKSTDVLSFPLVDIAKNLPLGSIVINTELAKEKAKEFNHTYEEEISLLFIHAMLHLIGFDHEIDKGEMREKEKELINFFKLPKSLIVRNDG</sequence>
<dbReference type="InterPro" id="IPR020549">
    <property type="entry name" value="YbeY_CS"/>
</dbReference>
<keyword evidence="6 7" id="KW-0862">Zinc</keyword>
<feature type="binding site" evidence="7">
    <location>
        <position position="98"/>
    </location>
    <ligand>
        <name>Zn(2+)</name>
        <dbReference type="ChEBI" id="CHEBI:29105"/>
        <note>catalytic</note>
    </ligand>
</feature>
<evidence type="ECO:0000256" key="1">
    <source>
        <dbReference type="ARBA" id="ARBA00010875"/>
    </source>
</evidence>
<evidence type="ECO:0000256" key="3">
    <source>
        <dbReference type="ARBA" id="ARBA00022723"/>
    </source>
</evidence>
<dbReference type="GO" id="GO:0004222">
    <property type="term" value="F:metalloendopeptidase activity"/>
    <property type="evidence" value="ECO:0007669"/>
    <property type="project" value="InterPro"/>
</dbReference>
<dbReference type="Gene3D" id="3.40.390.30">
    <property type="entry name" value="Metalloproteases ('zincins'), catalytic domain"/>
    <property type="match status" value="1"/>
</dbReference>
<keyword evidence="7" id="KW-0690">Ribosome biogenesis</keyword>
<dbReference type="GO" id="GO:0004521">
    <property type="term" value="F:RNA endonuclease activity"/>
    <property type="evidence" value="ECO:0007669"/>
    <property type="project" value="UniProtKB-UniRule"/>
</dbReference>
<comment type="cofactor">
    <cofactor evidence="7">
        <name>Zn(2+)</name>
        <dbReference type="ChEBI" id="CHEBI:29105"/>
    </cofactor>
    <text evidence="7">Binds 1 zinc ion.</text>
</comment>
<dbReference type="PROSITE" id="PS01306">
    <property type="entry name" value="UPF0054"/>
    <property type="match status" value="1"/>
</dbReference>
<reference evidence="8 9" key="1">
    <citation type="submission" date="2018-07" db="EMBL/GenBank/DDBJ databases">
        <title>Campylobacter zealandensis sp. nov., isolated from birds and water in New Zealand.</title>
        <authorList>
            <person name="Wilkinson D.A."/>
            <person name="Biggs P.J."/>
            <person name="French N.P."/>
            <person name="Midwinter A.C."/>
        </authorList>
    </citation>
    <scope>NUCLEOTIDE SEQUENCE [LARGE SCALE GENOMIC DNA]</scope>
    <source>
        <strain evidence="8 9">B423b</strain>
    </source>
</reference>
<keyword evidence="2 7" id="KW-0540">Nuclease</keyword>
<evidence type="ECO:0000313" key="8">
    <source>
        <dbReference type="EMBL" id="TBR81992.1"/>
    </source>
</evidence>
<dbReference type="NCBIfam" id="TIGR00043">
    <property type="entry name" value="rRNA maturation RNase YbeY"/>
    <property type="match status" value="1"/>
</dbReference>
<feature type="binding site" evidence="7">
    <location>
        <position position="94"/>
    </location>
    <ligand>
        <name>Zn(2+)</name>
        <dbReference type="ChEBI" id="CHEBI:29105"/>
        <note>catalytic</note>
    </ligand>
</feature>
<dbReference type="GO" id="GO:0005737">
    <property type="term" value="C:cytoplasm"/>
    <property type="evidence" value="ECO:0007669"/>
    <property type="project" value="UniProtKB-SubCell"/>
</dbReference>
<keyword evidence="3 7" id="KW-0479">Metal-binding</keyword>
<comment type="function">
    <text evidence="7">Single strand-specific metallo-endoribonuclease involved in late-stage 70S ribosome quality control and in maturation of the 3' terminus of the 16S rRNA.</text>
</comment>
<evidence type="ECO:0000256" key="6">
    <source>
        <dbReference type="ARBA" id="ARBA00022833"/>
    </source>
</evidence>
<dbReference type="GO" id="GO:0008270">
    <property type="term" value="F:zinc ion binding"/>
    <property type="evidence" value="ECO:0007669"/>
    <property type="project" value="UniProtKB-UniRule"/>
</dbReference>
<proteinExistence type="inferred from homology"/>
<dbReference type="Pfam" id="PF02130">
    <property type="entry name" value="YbeY"/>
    <property type="match status" value="1"/>
</dbReference>
<name>A0A4V2JQN0_9BACT</name>
<dbReference type="HAMAP" id="MF_00009">
    <property type="entry name" value="Endoribonucl_YbeY"/>
    <property type="match status" value="1"/>
</dbReference>
<dbReference type="InterPro" id="IPR023091">
    <property type="entry name" value="MetalPrtase_cat_dom_sf_prd"/>
</dbReference>
<comment type="similarity">
    <text evidence="1 7">Belongs to the endoribonuclease YbeY family.</text>
</comment>
<keyword evidence="7" id="KW-0698">rRNA processing</keyword>
<keyword evidence="9" id="KW-1185">Reference proteome</keyword>
<gene>
    <name evidence="7" type="primary">ybeY</name>
    <name evidence="8" type="ORF">DU473_01540</name>
</gene>